<sequence>MKTNQAIKDKPVKITPAGSLGLLALGDIGLRAWREVKKESTNTALNEEK</sequence>
<dbReference type="EMBL" id="JBHULS010000003">
    <property type="protein sequence ID" value="MFD2551964.1"/>
    <property type="molecule type" value="Genomic_DNA"/>
</dbReference>
<accession>A0ABW5KU94</accession>
<evidence type="ECO:0008006" key="3">
    <source>
        <dbReference type="Google" id="ProtNLM"/>
    </source>
</evidence>
<keyword evidence="2" id="KW-1185">Reference proteome</keyword>
<organism evidence="1 2">
    <name type="scientific">Bizionia sediminis</name>
    <dbReference type="NCBI Taxonomy" id="1737064"/>
    <lineage>
        <taxon>Bacteria</taxon>
        <taxon>Pseudomonadati</taxon>
        <taxon>Bacteroidota</taxon>
        <taxon>Flavobacteriia</taxon>
        <taxon>Flavobacteriales</taxon>
        <taxon>Flavobacteriaceae</taxon>
        <taxon>Bizionia</taxon>
    </lineage>
</organism>
<comment type="caution">
    <text evidence="1">The sequence shown here is derived from an EMBL/GenBank/DDBJ whole genome shotgun (WGS) entry which is preliminary data.</text>
</comment>
<dbReference type="RefSeq" id="WP_376893634.1">
    <property type="nucleotide sequence ID" value="NZ_JBHULS010000003.1"/>
</dbReference>
<protein>
    <recommendedName>
        <fullName evidence="3">PEP-CTERM sorting domain-containing protein</fullName>
    </recommendedName>
</protein>
<dbReference type="Proteomes" id="UP001597472">
    <property type="component" value="Unassembled WGS sequence"/>
</dbReference>
<name>A0ABW5KU94_9FLAO</name>
<evidence type="ECO:0000313" key="2">
    <source>
        <dbReference type="Proteomes" id="UP001597472"/>
    </source>
</evidence>
<reference evidence="2" key="1">
    <citation type="journal article" date="2019" name="Int. J. Syst. Evol. Microbiol.">
        <title>The Global Catalogue of Microorganisms (GCM) 10K type strain sequencing project: providing services to taxonomists for standard genome sequencing and annotation.</title>
        <authorList>
            <consortium name="The Broad Institute Genomics Platform"/>
            <consortium name="The Broad Institute Genome Sequencing Center for Infectious Disease"/>
            <person name="Wu L."/>
            <person name="Ma J."/>
        </authorList>
    </citation>
    <scope>NUCLEOTIDE SEQUENCE [LARGE SCALE GENOMIC DNA]</scope>
    <source>
        <strain evidence="2">KCTC 42587</strain>
    </source>
</reference>
<gene>
    <name evidence="1" type="ORF">ACFSQP_09060</name>
</gene>
<proteinExistence type="predicted"/>
<evidence type="ECO:0000313" key="1">
    <source>
        <dbReference type="EMBL" id="MFD2551964.1"/>
    </source>
</evidence>